<dbReference type="EMBL" id="RCCJ01000001">
    <property type="protein sequence ID" value="RLJ70174.1"/>
    <property type="molecule type" value="Genomic_DNA"/>
</dbReference>
<keyword evidence="9" id="KW-1185">Reference proteome</keyword>
<evidence type="ECO:0000313" key="9">
    <source>
        <dbReference type="Proteomes" id="UP000267841"/>
    </source>
</evidence>
<comment type="function">
    <text evidence="6">Involved in transcription antitermination. Required for transcription of ribosomal RNA (rRNA) genes. Binds specifically to the boxA antiterminator sequence of the ribosomal RNA (rrn) operons.</text>
</comment>
<evidence type="ECO:0000256" key="6">
    <source>
        <dbReference type="HAMAP-Rule" id="MF_00073"/>
    </source>
</evidence>
<dbReference type="InterPro" id="IPR011605">
    <property type="entry name" value="NusB_fam"/>
</dbReference>
<evidence type="ECO:0000313" key="8">
    <source>
        <dbReference type="EMBL" id="RLJ70174.1"/>
    </source>
</evidence>
<dbReference type="Gene3D" id="1.10.940.10">
    <property type="entry name" value="NusB-like"/>
    <property type="match status" value="1"/>
</dbReference>
<keyword evidence="2 6" id="KW-0889">Transcription antitermination</keyword>
<evidence type="ECO:0000256" key="2">
    <source>
        <dbReference type="ARBA" id="ARBA00022814"/>
    </source>
</evidence>
<name>A0A497XPF1_9AQUI</name>
<dbReference type="GO" id="GO:0003723">
    <property type="term" value="F:RNA binding"/>
    <property type="evidence" value="ECO:0007669"/>
    <property type="project" value="UniProtKB-UniRule"/>
</dbReference>
<dbReference type="GO" id="GO:0005829">
    <property type="term" value="C:cytosol"/>
    <property type="evidence" value="ECO:0007669"/>
    <property type="project" value="TreeGrafter"/>
</dbReference>
<protein>
    <recommendedName>
        <fullName evidence="6">Transcription antitermination protein NusB</fullName>
    </recommendedName>
    <alternativeName>
        <fullName evidence="6">Antitermination factor NusB</fullName>
    </alternativeName>
</protein>
<dbReference type="AlphaFoldDB" id="A0A497XPF1"/>
<dbReference type="PANTHER" id="PTHR11078:SF3">
    <property type="entry name" value="ANTITERMINATION NUSB DOMAIN-CONTAINING PROTEIN"/>
    <property type="match status" value="1"/>
</dbReference>
<keyword evidence="5 6" id="KW-0804">Transcription</keyword>
<organism evidence="8 9">
    <name type="scientific">Hydrogenivirga caldilitoris</name>
    <dbReference type="NCBI Taxonomy" id="246264"/>
    <lineage>
        <taxon>Bacteria</taxon>
        <taxon>Pseudomonadati</taxon>
        <taxon>Aquificota</taxon>
        <taxon>Aquificia</taxon>
        <taxon>Aquificales</taxon>
        <taxon>Aquificaceae</taxon>
        <taxon>Hydrogenivirga</taxon>
    </lineage>
</organism>
<proteinExistence type="inferred from homology"/>
<evidence type="ECO:0000256" key="4">
    <source>
        <dbReference type="ARBA" id="ARBA00023015"/>
    </source>
</evidence>
<dbReference type="OrthoDB" id="9797817at2"/>
<evidence type="ECO:0000259" key="7">
    <source>
        <dbReference type="Pfam" id="PF01029"/>
    </source>
</evidence>
<dbReference type="Pfam" id="PF01029">
    <property type="entry name" value="NusB"/>
    <property type="match status" value="1"/>
</dbReference>
<comment type="similarity">
    <text evidence="1 6">Belongs to the NusB family.</text>
</comment>
<evidence type="ECO:0000256" key="3">
    <source>
        <dbReference type="ARBA" id="ARBA00022884"/>
    </source>
</evidence>
<feature type="domain" description="NusB/RsmB/TIM44" evidence="7">
    <location>
        <begin position="6"/>
        <end position="132"/>
    </location>
</feature>
<comment type="caution">
    <text evidence="8">The sequence shown here is derived from an EMBL/GenBank/DDBJ whole genome shotgun (WGS) entry which is preliminary data.</text>
</comment>
<sequence length="144" mass="16576">MRFRKKARENGLIVLYRWDIRGDSIEKVLEEYLEEKGIKNDEVIDYTKKLLSTVKDRLTQIDSLISEYSEGWSLDRLGYIERNALRLGVAELLYMNPPDPGRAFNDYIDLVKRYADGKAAKFVNGILSGIYKDYKATSSAKRAG</sequence>
<dbReference type="GO" id="GO:0006353">
    <property type="term" value="P:DNA-templated transcription termination"/>
    <property type="evidence" value="ECO:0007669"/>
    <property type="project" value="UniProtKB-UniRule"/>
</dbReference>
<dbReference type="HAMAP" id="MF_00073">
    <property type="entry name" value="NusB"/>
    <property type="match status" value="1"/>
</dbReference>
<reference evidence="8 9" key="1">
    <citation type="submission" date="2018-10" db="EMBL/GenBank/DDBJ databases">
        <title>Genomic Encyclopedia of Archaeal and Bacterial Type Strains, Phase II (KMG-II): from individual species to whole genera.</title>
        <authorList>
            <person name="Goeker M."/>
        </authorList>
    </citation>
    <scope>NUCLEOTIDE SEQUENCE [LARGE SCALE GENOMIC DNA]</scope>
    <source>
        <strain evidence="8 9">DSM 16510</strain>
    </source>
</reference>
<dbReference type="PANTHER" id="PTHR11078">
    <property type="entry name" value="N UTILIZATION SUBSTANCE PROTEIN B-RELATED"/>
    <property type="match status" value="1"/>
</dbReference>
<evidence type="ECO:0000256" key="1">
    <source>
        <dbReference type="ARBA" id="ARBA00005952"/>
    </source>
</evidence>
<dbReference type="SUPFAM" id="SSF48013">
    <property type="entry name" value="NusB-like"/>
    <property type="match status" value="1"/>
</dbReference>
<dbReference type="NCBIfam" id="TIGR01951">
    <property type="entry name" value="nusB"/>
    <property type="match status" value="1"/>
</dbReference>
<dbReference type="RefSeq" id="WP_121009345.1">
    <property type="nucleotide sequence ID" value="NZ_RCCJ01000001.1"/>
</dbReference>
<evidence type="ECO:0000256" key="5">
    <source>
        <dbReference type="ARBA" id="ARBA00023163"/>
    </source>
</evidence>
<accession>A0A497XPF1</accession>
<gene>
    <name evidence="6" type="primary">nusB</name>
    <name evidence="8" type="ORF">BCF55_0438</name>
</gene>
<keyword evidence="3 6" id="KW-0694">RNA-binding</keyword>
<dbReference type="GO" id="GO:0031564">
    <property type="term" value="P:transcription antitermination"/>
    <property type="evidence" value="ECO:0007669"/>
    <property type="project" value="UniProtKB-KW"/>
</dbReference>
<dbReference type="Proteomes" id="UP000267841">
    <property type="component" value="Unassembled WGS sequence"/>
</dbReference>
<dbReference type="InterPro" id="IPR006027">
    <property type="entry name" value="NusB_RsmB_TIM44"/>
</dbReference>
<keyword evidence="4 6" id="KW-0805">Transcription regulation</keyword>
<dbReference type="InterPro" id="IPR035926">
    <property type="entry name" value="NusB-like_sf"/>
</dbReference>